<gene>
    <name evidence="1" type="ORF">V6N11_076931</name>
</gene>
<evidence type="ECO:0000313" key="1">
    <source>
        <dbReference type="EMBL" id="KAK9034876.1"/>
    </source>
</evidence>
<name>A0ABR2TBK1_9ROSI</name>
<keyword evidence="2" id="KW-1185">Reference proteome</keyword>
<comment type="caution">
    <text evidence="1">The sequence shown here is derived from an EMBL/GenBank/DDBJ whole genome shotgun (WGS) entry which is preliminary data.</text>
</comment>
<sequence>MSTVWVEEVGNERRFIGSTVHELWLNGDVGDSGGGGRKRGLLGLRSMSHDSMAISVVREEMGPNVI</sequence>
<accession>A0ABR2TBK1</accession>
<evidence type="ECO:0000313" key="2">
    <source>
        <dbReference type="Proteomes" id="UP001396334"/>
    </source>
</evidence>
<reference evidence="1 2" key="1">
    <citation type="journal article" date="2024" name="G3 (Bethesda)">
        <title>Genome assembly of Hibiscus sabdariffa L. provides insights into metabolisms of medicinal natural products.</title>
        <authorList>
            <person name="Kim T."/>
        </authorList>
    </citation>
    <scope>NUCLEOTIDE SEQUENCE [LARGE SCALE GENOMIC DNA]</scope>
    <source>
        <strain evidence="1">TK-2024</strain>
        <tissue evidence="1">Old leaves</tissue>
    </source>
</reference>
<dbReference type="Proteomes" id="UP001396334">
    <property type="component" value="Unassembled WGS sequence"/>
</dbReference>
<dbReference type="EMBL" id="JBBPBN010000006">
    <property type="protein sequence ID" value="KAK9034876.1"/>
    <property type="molecule type" value="Genomic_DNA"/>
</dbReference>
<organism evidence="1 2">
    <name type="scientific">Hibiscus sabdariffa</name>
    <name type="common">roselle</name>
    <dbReference type="NCBI Taxonomy" id="183260"/>
    <lineage>
        <taxon>Eukaryota</taxon>
        <taxon>Viridiplantae</taxon>
        <taxon>Streptophyta</taxon>
        <taxon>Embryophyta</taxon>
        <taxon>Tracheophyta</taxon>
        <taxon>Spermatophyta</taxon>
        <taxon>Magnoliopsida</taxon>
        <taxon>eudicotyledons</taxon>
        <taxon>Gunneridae</taxon>
        <taxon>Pentapetalae</taxon>
        <taxon>rosids</taxon>
        <taxon>malvids</taxon>
        <taxon>Malvales</taxon>
        <taxon>Malvaceae</taxon>
        <taxon>Malvoideae</taxon>
        <taxon>Hibiscus</taxon>
    </lineage>
</organism>
<protein>
    <submittedName>
        <fullName evidence="1">Uncharacterized protein</fullName>
    </submittedName>
</protein>
<proteinExistence type="predicted"/>